<evidence type="ECO:0000256" key="9">
    <source>
        <dbReference type="ARBA" id="ARBA00023134"/>
    </source>
</evidence>
<dbReference type="CDD" id="cd06223">
    <property type="entry name" value="PRTases_typeI"/>
    <property type="match status" value="1"/>
</dbReference>
<organism evidence="11 12">
    <name type="scientific">Toxoplasma gondii GAB2-2007-GAL-DOM2</name>
    <dbReference type="NCBI Taxonomy" id="1130820"/>
    <lineage>
        <taxon>Eukaryota</taxon>
        <taxon>Sar</taxon>
        <taxon>Alveolata</taxon>
        <taxon>Apicomplexa</taxon>
        <taxon>Conoidasida</taxon>
        <taxon>Coccidia</taxon>
        <taxon>Eucoccidiorida</taxon>
        <taxon>Eimeriorina</taxon>
        <taxon>Sarcocystidae</taxon>
        <taxon>Toxoplasma</taxon>
    </lineage>
</organism>
<keyword evidence="5" id="KW-0021">Allosteric enzyme</keyword>
<evidence type="ECO:0000256" key="8">
    <source>
        <dbReference type="ARBA" id="ARBA00022741"/>
    </source>
</evidence>
<evidence type="ECO:0000259" key="10">
    <source>
        <dbReference type="Pfam" id="PF14681"/>
    </source>
</evidence>
<dbReference type="InterPro" id="IPR029057">
    <property type="entry name" value="PRTase-like"/>
</dbReference>
<name>A0A086KIF1_TOXGO</name>
<gene>
    <name evidence="11" type="ORF">TGDOM2_312480</name>
</gene>
<keyword evidence="6 11" id="KW-0328">Glycosyltransferase</keyword>
<sequence>MAQVPASGKLLVDPRYSTNDQEESILQDIITRFPNVVLMKQTAQLRAMMTIIRDKETPKEEFVFYADRLIRLLIEEALNELPFEKKEVTTPLDVSYHGVSFYSKICGVSIVRAGESMESGLRAVCRGCRIGKILIQRDETTAEPKLIYEKLPADIRDRWVMLLDPMCATAGSVCKAIEVLLRLGVKEERIIFVNILAAPQGIERVFKEYPKVRMVTAAVDICLNSRYYIVPGIGDFGDRYFGTM</sequence>
<dbReference type="AlphaFoldDB" id="A0A086KIF1"/>
<keyword evidence="7 11" id="KW-0808">Transferase</keyword>
<dbReference type="EC" id="2.4.2.9" evidence="4"/>
<dbReference type="Gene3D" id="3.40.50.2020">
    <property type="match status" value="1"/>
</dbReference>
<dbReference type="GO" id="GO:0008655">
    <property type="term" value="P:pyrimidine-containing compound salvage"/>
    <property type="evidence" value="ECO:0007669"/>
    <property type="project" value="UniProtKB-ARBA"/>
</dbReference>
<evidence type="ECO:0000256" key="7">
    <source>
        <dbReference type="ARBA" id="ARBA00022679"/>
    </source>
</evidence>
<dbReference type="OrthoDB" id="106623at2759"/>
<evidence type="ECO:0000313" key="12">
    <source>
        <dbReference type="Proteomes" id="UP000028837"/>
    </source>
</evidence>
<proteinExistence type="inferred from homology"/>
<comment type="pathway">
    <text evidence="2">Pyrimidine metabolism; UMP biosynthesis via salvage pathway; UMP from uracil: step 1/1.</text>
</comment>
<dbReference type="SMR" id="A0A086KIF1"/>
<feature type="domain" description="Phosphoribosyltransferase" evidence="10">
    <location>
        <begin position="41"/>
        <end position="243"/>
    </location>
</feature>
<comment type="caution">
    <text evidence="11">The sequence shown here is derived from an EMBL/GenBank/DDBJ whole genome shotgun (WGS) entry which is preliminary data.</text>
</comment>
<comment type="similarity">
    <text evidence="3">Belongs to the UPRTase family.</text>
</comment>
<protein>
    <recommendedName>
        <fullName evidence="4">uracil phosphoribosyltransferase</fullName>
        <ecNumber evidence="4">2.4.2.9</ecNumber>
    </recommendedName>
</protein>
<evidence type="ECO:0000313" key="11">
    <source>
        <dbReference type="EMBL" id="KFG44169.1"/>
    </source>
</evidence>
<evidence type="ECO:0000256" key="1">
    <source>
        <dbReference type="ARBA" id="ARBA00001946"/>
    </source>
</evidence>
<evidence type="ECO:0000256" key="6">
    <source>
        <dbReference type="ARBA" id="ARBA00022676"/>
    </source>
</evidence>
<dbReference type="NCBIfam" id="NF001097">
    <property type="entry name" value="PRK00129.1"/>
    <property type="match status" value="1"/>
</dbReference>
<dbReference type="GO" id="GO:0005525">
    <property type="term" value="F:GTP binding"/>
    <property type="evidence" value="ECO:0007669"/>
    <property type="project" value="UniProtKB-KW"/>
</dbReference>
<evidence type="ECO:0000256" key="3">
    <source>
        <dbReference type="ARBA" id="ARBA00009516"/>
    </source>
</evidence>
<comment type="cofactor">
    <cofactor evidence="1">
        <name>Mg(2+)</name>
        <dbReference type="ChEBI" id="CHEBI:18420"/>
    </cofactor>
</comment>
<dbReference type="InterPro" id="IPR000836">
    <property type="entry name" value="PRTase_dom"/>
</dbReference>
<dbReference type="GO" id="GO:0004845">
    <property type="term" value="F:uracil phosphoribosyltransferase activity"/>
    <property type="evidence" value="ECO:0007669"/>
    <property type="project" value="UniProtKB-EC"/>
</dbReference>
<dbReference type="Pfam" id="PF14681">
    <property type="entry name" value="UPRTase"/>
    <property type="match status" value="1"/>
</dbReference>
<dbReference type="EMBL" id="AHZU02000452">
    <property type="protein sequence ID" value="KFG44169.1"/>
    <property type="molecule type" value="Genomic_DNA"/>
</dbReference>
<dbReference type="Proteomes" id="UP000028837">
    <property type="component" value="Unassembled WGS sequence"/>
</dbReference>
<dbReference type="SUPFAM" id="SSF53271">
    <property type="entry name" value="PRTase-like"/>
    <property type="match status" value="1"/>
</dbReference>
<evidence type="ECO:0000256" key="5">
    <source>
        <dbReference type="ARBA" id="ARBA00022533"/>
    </source>
</evidence>
<accession>A0A086KIF1</accession>
<reference evidence="11 12" key="1">
    <citation type="submission" date="2014-02" db="EMBL/GenBank/DDBJ databases">
        <authorList>
            <person name="Sibley D."/>
            <person name="Venepally P."/>
            <person name="Karamycheva S."/>
            <person name="Hadjithomas M."/>
            <person name="Khan A."/>
            <person name="Brunk B."/>
            <person name="Roos D."/>
            <person name="Caler E."/>
            <person name="Lorenzi H."/>
        </authorList>
    </citation>
    <scope>NUCLEOTIDE SEQUENCE [LARGE SCALE GENOMIC DNA]</scope>
    <source>
        <strain evidence="11 12">GAB2-2007-GAL-DOM2</strain>
    </source>
</reference>
<evidence type="ECO:0000256" key="2">
    <source>
        <dbReference type="ARBA" id="ARBA00005180"/>
    </source>
</evidence>
<evidence type="ECO:0000256" key="4">
    <source>
        <dbReference type="ARBA" id="ARBA00011894"/>
    </source>
</evidence>
<keyword evidence="8" id="KW-0547">Nucleotide-binding</keyword>
<dbReference type="FunFam" id="3.40.50.2020:FF:000023">
    <property type="entry name" value="Probable uracil phosphoribosyltransferase"/>
    <property type="match status" value="1"/>
</dbReference>
<keyword evidence="9" id="KW-0342">GTP-binding</keyword>
<dbReference type="VEuPathDB" id="ToxoDB:TGDOM2_312480"/>